<dbReference type="PROSITE" id="PS50158">
    <property type="entry name" value="ZF_CCHC"/>
    <property type="match status" value="1"/>
</dbReference>
<sequence>MGALLEAQQEVDSRRGRVPNSTAKLEEIEYDSNSEGDATLFSKEDPSDDAFLVAGGNGEPEFDEKEEIVTGNIKIGDWEVVGSSSGASRPGGSGGGISGVNHLAGGANRNTDNTNQPNRPTGSGIKCFGCGEVGHRQFECWKTAGKKTFFVDTEKDEDEDVEEAKYPEFDSEEVVNEEVVTGDTGTALLDA</sequence>
<feature type="compositionally biased region" description="Polar residues" evidence="2">
    <location>
        <begin position="108"/>
        <end position="121"/>
    </location>
</feature>
<dbReference type="EMBL" id="PGOL01000645">
    <property type="protein sequence ID" value="PKI67016.1"/>
    <property type="molecule type" value="Genomic_DNA"/>
</dbReference>
<feature type="domain" description="CCHC-type" evidence="3">
    <location>
        <begin position="126"/>
        <end position="140"/>
    </location>
</feature>
<feature type="region of interest" description="Disordered" evidence="2">
    <location>
        <begin position="154"/>
        <end position="191"/>
    </location>
</feature>
<name>A0A2I0KGS3_PUNGR</name>
<gene>
    <name evidence="4" type="ORF">CRG98_012554</name>
</gene>
<dbReference type="STRING" id="22663.A0A2I0KGS3"/>
<evidence type="ECO:0000256" key="1">
    <source>
        <dbReference type="PROSITE-ProRule" id="PRU00047"/>
    </source>
</evidence>
<organism evidence="4 5">
    <name type="scientific">Punica granatum</name>
    <name type="common">Pomegranate</name>
    <dbReference type="NCBI Taxonomy" id="22663"/>
    <lineage>
        <taxon>Eukaryota</taxon>
        <taxon>Viridiplantae</taxon>
        <taxon>Streptophyta</taxon>
        <taxon>Embryophyta</taxon>
        <taxon>Tracheophyta</taxon>
        <taxon>Spermatophyta</taxon>
        <taxon>Magnoliopsida</taxon>
        <taxon>eudicotyledons</taxon>
        <taxon>Gunneridae</taxon>
        <taxon>Pentapetalae</taxon>
        <taxon>rosids</taxon>
        <taxon>malvids</taxon>
        <taxon>Myrtales</taxon>
        <taxon>Lythraceae</taxon>
        <taxon>Punica</taxon>
    </lineage>
</organism>
<dbReference type="InterPro" id="IPR036875">
    <property type="entry name" value="Znf_CCHC_sf"/>
</dbReference>
<keyword evidence="1" id="KW-0862">Zinc</keyword>
<dbReference type="InterPro" id="IPR001878">
    <property type="entry name" value="Znf_CCHC"/>
</dbReference>
<dbReference type="Proteomes" id="UP000233551">
    <property type="component" value="Unassembled WGS sequence"/>
</dbReference>
<dbReference type="GO" id="GO:0008270">
    <property type="term" value="F:zinc ion binding"/>
    <property type="evidence" value="ECO:0007669"/>
    <property type="project" value="UniProtKB-KW"/>
</dbReference>
<evidence type="ECO:0000256" key="2">
    <source>
        <dbReference type="SAM" id="MobiDB-lite"/>
    </source>
</evidence>
<protein>
    <recommendedName>
        <fullName evidence="3">CCHC-type domain-containing protein</fullName>
    </recommendedName>
</protein>
<reference evidence="4 5" key="1">
    <citation type="submission" date="2017-11" db="EMBL/GenBank/DDBJ databases">
        <title>De-novo sequencing of pomegranate (Punica granatum L.) genome.</title>
        <authorList>
            <person name="Akparov Z."/>
            <person name="Amiraslanov A."/>
            <person name="Hajiyeva S."/>
            <person name="Abbasov M."/>
            <person name="Kaur K."/>
            <person name="Hamwieh A."/>
            <person name="Solovyev V."/>
            <person name="Salamov A."/>
            <person name="Braich B."/>
            <person name="Kosarev P."/>
            <person name="Mahmoud A."/>
            <person name="Hajiyev E."/>
            <person name="Babayeva S."/>
            <person name="Izzatullayeva V."/>
            <person name="Mammadov A."/>
            <person name="Mammadov A."/>
            <person name="Sharifova S."/>
            <person name="Ojaghi J."/>
            <person name="Eynullazada K."/>
            <person name="Bayramov B."/>
            <person name="Abdulazimova A."/>
            <person name="Shahmuradov I."/>
        </authorList>
    </citation>
    <scope>NUCLEOTIDE SEQUENCE [LARGE SCALE GENOMIC DNA]</scope>
    <source>
        <strain evidence="5">cv. AG2017</strain>
        <tissue evidence="4">Leaf</tissue>
    </source>
</reference>
<dbReference type="AlphaFoldDB" id="A0A2I0KGS3"/>
<evidence type="ECO:0000313" key="4">
    <source>
        <dbReference type="EMBL" id="PKI67016.1"/>
    </source>
</evidence>
<dbReference type="GO" id="GO:0003676">
    <property type="term" value="F:nucleic acid binding"/>
    <property type="evidence" value="ECO:0007669"/>
    <property type="project" value="InterPro"/>
</dbReference>
<keyword evidence="5" id="KW-1185">Reference proteome</keyword>
<evidence type="ECO:0000259" key="3">
    <source>
        <dbReference type="PROSITE" id="PS50158"/>
    </source>
</evidence>
<accession>A0A2I0KGS3</accession>
<feature type="compositionally biased region" description="Gly residues" evidence="2">
    <location>
        <begin position="89"/>
        <end position="98"/>
    </location>
</feature>
<feature type="region of interest" description="Disordered" evidence="2">
    <location>
        <begin position="81"/>
        <end position="123"/>
    </location>
</feature>
<feature type="region of interest" description="Disordered" evidence="2">
    <location>
        <begin position="1"/>
        <end position="24"/>
    </location>
</feature>
<keyword evidence="1" id="KW-0479">Metal-binding</keyword>
<proteinExistence type="predicted"/>
<keyword evidence="1" id="KW-0863">Zinc-finger</keyword>
<evidence type="ECO:0000313" key="5">
    <source>
        <dbReference type="Proteomes" id="UP000233551"/>
    </source>
</evidence>
<dbReference type="SUPFAM" id="SSF57756">
    <property type="entry name" value="Retrovirus zinc finger-like domains"/>
    <property type="match status" value="1"/>
</dbReference>
<comment type="caution">
    <text evidence="4">The sequence shown here is derived from an EMBL/GenBank/DDBJ whole genome shotgun (WGS) entry which is preliminary data.</text>
</comment>